<organism evidence="2 3">
    <name type="scientific">Rosa chinensis</name>
    <name type="common">China rose</name>
    <dbReference type="NCBI Taxonomy" id="74649"/>
    <lineage>
        <taxon>Eukaryota</taxon>
        <taxon>Viridiplantae</taxon>
        <taxon>Streptophyta</taxon>
        <taxon>Embryophyta</taxon>
        <taxon>Tracheophyta</taxon>
        <taxon>Spermatophyta</taxon>
        <taxon>Magnoliopsida</taxon>
        <taxon>eudicotyledons</taxon>
        <taxon>Gunneridae</taxon>
        <taxon>Pentapetalae</taxon>
        <taxon>rosids</taxon>
        <taxon>fabids</taxon>
        <taxon>Rosales</taxon>
        <taxon>Rosaceae</taxon>
        <taxon>Rosoideae</taxon>
        <taxon>Rosoideae incertae sedis</taxon>
        <taxon>Rosa</taxon>
    </lineage>
</organism>
<dbReference type="AlphaFoldDB" id="A0A2P6S1M1"/>
<dbReference type="EMBL" id="PDCK01000040">
    <property type="protein sequence ID" value="PRQ52580.1"/>
    <property type="molecule type" value="Genomic_DNA"/>
</dbReference>
<dbReference type="Gramene" id="PRQ52580">
    <property type="protein sequence ID" value="PRQ52580"/>
    <property type="gene ID" value="RchiOBHm_Chr2g0157041"/>
</dbReference>
<gene>
    <name evidence="2" type="ORF">RchiOBHm_Chr2g0157041</name>
</gene>
<dbReference type="Proteomes" id="UP000238479">
    <property type="component" value="Chromosome 2"/>
</dbReference>
<keyword evidence="1" id="KW-0812">Transmembrane</keyword>
<keyword evidence="3" id="KW-1185">Reference proteome</keyword>
<evidence type="ECO:0000313" key="3">
    <source>
        <dbReference type="Proteomes" id="UP000238479"/>
    </source>
</evidence>
<evidence type="ECO:0000313" key="2">
    <source>
        <dbReference type="EMBL" id="PRQ52580.1"/>
    </source>
</evidence>
<feature type="transmembrane region" description="Helical" evidence="1">
    <location>
        <begin position="87"/>
        <end position="107"/>
    </location>
</feature>
<reference evidence="2 3" key="1">
    <citation type="journal article" date="2018" name="Nat. Genet.">
        <title>The Rosa genome provides new insights in the design of modern roses.</title>
        <authorList>
            <person name="Bendahmane M."/>
        </authorList>
    </citation>
    <scope>NUCLEOTIDE SEQUENCE [LARGE SCALE GENOMIC DNA]</scope>
    <source>
        <strain evidence="3">cv. Old Blush</strain>
    </source>
</reference>
<accession>A0A2P6S1M1</accession>
<sequence length="127" mass="14880">MLQIGLRWWEWRWCSTAWVEGGSERRRGSKLTGPESEGTSTWLILIRASIEFAEDSPLCTEPIPRWSIQETGLRTRIPKMYGQKCEFLVLVFLLGKASAQLVWIYFLGKKMKNRIGSWYFCELLFNL</sequence>
<comment type="caution">
    <text evidence="2">The sequence shown here is derived from an EMBL/GenBank/DDBJ whole genome shotgun (WGS) entry which is preliminary data.</text>
</comment>
<proteinExistence type="predicted"/>
<name>A0A2P6S1M1_ROSCH</name>
<keyword evidence="1" id="KW-0472">Membrane</keyword>
<evidence type="ECO:0000256" key="1">
    <source>
        <dbReference type="SAM" id="Phobius"/>
    </source>
</evidence>
<keyword evidence="1" id="KW-1133">Transmembrane helix</keyword>
<protein>
    <submittedName>
        <fullName evidence="2">Uncharacterized protein</fullName>
    </submittedName>
</protein>